<keyword evidence="1" id="KW-0472">Membrane</keyword>
<keyword evidence="1" id="KW-0812">Transmembrane</keyword>
<name>A0A8T2JP27_9PIPI</name>
<organism evidence="2 3">
    <name type="scientific">Hymenochirus boettgeri</name>
    <name type="common">Congo dwarf clawed frog</name>
    <dbReference type="NCBI Taxonomy" id="247094"/>
    <lineage>
        <taxon>Eukaryota</taxon>
        <taxon>Metazoa</taxon>
        <taxon>Chordata</taxon>
        <taxon>Craniata</taxon>
        <taxon>Vertebrata</taxon>
        <taxon>Euteleostomi</taxon>
        <taxon>Amphibia</taxon>
        <taxon>Batrachia</taxon>
        <taxon>Anura</taxon>
        <taxon>Pipoidea</taxon>
        <taxon>Pipidae</taxon>
        <taxon>Pipinae</taxon>
        <taxon>Hymenochirus</taxon>
    </lineage>
</organism>
<keyword evidence="1" id="KW-1133">Transmembrane helix</keyword>
<comment type="caution">
    <text evidence="2">The sequence shown here is derived from an EMBL/GenBank/DDBJ whole genome shotgun (WGS) entry which is preliminary data.</text>
</comment>
<dbReference type="EMBL" id="JAACNH010000004">
    <property type="protein sequence ID" value="KAG8445167.1"/>
    <property type="molecule type" value="Genomic_DNA"/>
</dbReference>
<reference evidence="2" key="1">
    <citation type="thesis" date="2020" institute="ProQuest LLC" country="789 East Eisenhower Parkway, Ann Arbor, MI, USA">
        <title>Comparative Genomics and Chromosome Evolution.</title>
        <authorList>
            <person name="Mudd A.B."/>
        </authorList>
    </citation>
    <scope>NUCLEOTIDE SEQUENCE</scope>
    <source>
        <strain evidence="2">Female2</strain>
        <tissue evidence="2">Blood</tissue>
    </source>
</reference>
<accession>A0A8T2JP27</accession>
<dbReference type="Proteomes" id="UP000812440">
    <property type="component" value="Chromosome 5"/>
</dbReference>
<evidence type="ECO:0000313" key="2">
    <source>
        <dbReference type="EMBL" id="KAG8445167.1"/>
    </source>
</evidence>
<protein>
    <submittedName>
        <fullName evidence="2">Uncharacterized protein</fullName>
    </submittedName>
</protein>
<keyword evidence="3" id="KW-1185">Reference proteome</keyword>
<sequence>MGQYNLQHIPKHSLKVIYYTLYMCRICKILNIMLNVSINFIFTFYNYLNWFSLNIYSLVYISISLLCMCCFSACTFYDLCFSCYQQMLLLFYLDLMVRLINAYCIIFYKGHVHPQN</sequence>
<dbReference type="AlphaFoldDB" id="A0A8T2JP27"/>
<feature type="transmembrane region" description="Helical" evidence="1">
    <location>
        <begin position="89"/>
        <end position="108"/>
    </location>
</feature>
<evidence type="ECO:0000256" key="1">
    <source>
        <dbReference type="SAM" id="Phobius"/>
    </source>
</evidence>
<feature type="transmembrane region" description="Helical" evidence="1">
    <location>
        <begin position="54"/>
        <end position="77"/>
    </location>
</feature>
<feature type="transmembrane region" description="Helical" evidence="1">
    <location>
        <begin position="29"/>
        <end position="48"/>
    </location>
</feature>
<gene>
    <name evidence="2" type="ORF">GDO86_010078</name>
</gene>
<evidence type="ECO:0000313" key="3">
    <source>
        <dbReference type="Proteomes" id="UP000812440"/>
    </source>
</evidence>
<proteinExistence type="predicted"/>